<dbReference type="AlphaFoldDB" id="A0A2B9DST0"/>
<evidence type="ECO:0000259" key="1">
    <source>
        <dbReference type="Pfam" id="PF18066"/>
    </source>
</evidence>
<evidence type="ECO:0000313" key="3">
    <source>
        <dbReference type="Proteomes" id="UP000222054"/>
    </source>
</evidence>
<dbReference type="InterPro" id="IPR041270">
    <property type="entry name" value="Phage_ABA_S"/>
</dbReference>
<accession>A0A2B9DST0</accession>
<dbReference type="Pfam" id="PF18066">
    <property type="entry name" value="Phage_ABA_S"/>
    <property type="match status" value="1"/>
</dbReference>
<sequence>MSTLEKANEIWKQGPIEINAVDKKGESLKQYDSVVAHDECEWRIGGVVYSAFDDNFVAHFEDSWISFDSLNEVEKLNDVIAREVLGWEKIEGHWGKDGKAFHDMPIEKFDAINYAAIILDKLHENGRDVSVKNEDGDWQVNIDDNDYIVEETFGIAVCVAAINAVRKK</sequence>
<name>A0A2B9DST0_BACCE</name>
<gene>
    <name evidence="2" type="ORF">CN958_17775</name>
</gene>
<comment type="caution">
    <text evidence="2">The sequence shown here is derived from an EMBL/GenBank/DDBJ whole genome shotgun (WGS) entry which is preliminary data.</text>
</comment>
<feature type="domain" description="Phage ABA sandwich" evidence="1">
    <location>
        <begin position="78"/>
        <end position="162"/>
    </location>
</feature>
<dbReference type="Proteomes" id="UP000222054">
    <property type="component" value="Unassembled WGS sequence"/>
</dbReference>
<dbReference type="RefSeq" id="WP_098777828.1">
    <property type="nucleotide sequence ID" value="NZ_NUHO01000075.1"/>
</dbReference>
<dbReference type="EMBL" id="NUHO01000075">
    <property type="protein sequence ID" value="PGM91605.1"/>
    <property type="molecule type" value="Genomic_DNA"/>
</dbReference>
<protein>
    <recommendedName>
        <fullName evidence="1">Phage ABA sandwich domain-containing protein</fullName>
    </recommendedName>
</protein>
<dbReference type="Gene3D" id="3.30.2120.10">
    <property type="entry name" value="Bacillus phage protein-like"/>
    <property type="match status" value="1"/>
</dbReference>
<evidence type="ECO:0000313" key="2">
    <source>
        <dbReference type="EMBL" id="PGM91605.1"/>
    </source>
</evidence>
<organism evidence="2 3">
    <name type="scientific">Bacillus cereus</name>
    <dbReference type="NCBI Taxonomy" id="1396"/>
    <lineage>
        <taxon>Bacteria</taxon>
        <taxon>Bacillati</taxon>
        <taxon>Bacillota</taxon>
        <taxon>Bacilli</taxon>
        <taxon>Bacillales</taxon>
        <taxon>Bacillaceae</taxon>
        <taxon>Bacillus</taxon>
        <taxon>Bacillus cereus group</taxon>
    </lineage>
</organism>
<dbReference type="InterPro" id="IPR028985">
    <property type="entry name" value="Bacillus_phage_prot-like"/>
</dbReference>
<reference evidence="2 3" key="1">
    <citation type="submission" date="2017-09" db="EMBL/GenBank/DDBJ databases">
        <title>Large-scale bioinformatics analysis of Bacillus genomes uncovers conserved roles of natural products in bacterial physiology.</title>
        <authorList>
            <consortium name="Agbiome Team Llc"/>
            <person name="Bleich R.M."/>
            <person name="Grubbs K.J."/>
            <person name="Santa Maria K.C."/>
            <person name="Allen S.E."/>
            <person name="Farag S."/>
            <person name="Shank E.A."/>
            <person name="Bowers A."/>
        </authorList>
    </citation>
    <scope>NUCLEOTIDE SEQUENCE [LARGE SCALE GENOMIC DNA]</scope>
    <source>
        <strain evidence="2 3">AFS053130</strain>
    </source>
</reference>
<proteinExistence type="predicted"/>